<dbReference type="Proteomes" id="UP000800036">
    <property type="component" value="Unassembled WGS sequence"/>
</dbReference>
<dbReference type="AlphaFoldDB" id="A0A6A5VTM7"/>
<protein>
    <submittedName>
        <fullName evidence="2">Uncharacterized protein</fullName>
    </submittedName>
</protein>
<evidence type="ECO:0000256" key="1">
    <source>
        <dbReference type="SAM" id="MobiDB-lite"/>
    </source>
</evidence>
<proteinExistence type="predicted"/>
<feature type="region of interest" description="Disordered" evidence="1">
    <location>
        <begin position="178"/>
        <end position="197"/>
    </location>
</feature>
<gene>
    <name evidence="2" type="ORF">BU23DRAFT_628255</name>
</gene>
<reference evidence="2" key="1">
    <citation type="journal article" date="2020" name="Stud. Mycol.">
        <title>101 Dothideomycetes genomes: a test case for predicting lifestyles and emergence of pathogens.</title>
        <authorList>
            <person name="Haridas S."/>
            <person name="Albert R."/>
            <person name="Binder M."/>
            <person name="Bloem J."/>
            <person name="Labutti K."/>
            <person name="Salamov A."/>
            <person name="Andreopoulos B."/>
            <person name="Baker S."/>
            <person name="Barry K."/>
            <person name="Bills G."/>
            <person name="Bluhm B."/>
            <person name="Cannon C."/>
            <person name="Castanera R."/>
            <person name="Culley D."/>
            <person name="Daum C."/>
            <person name="Ezra D."/>
            <person name="Gonzalez J."/>
            <person name="Henrissat B."/>
            <person name="Kuo A."/>
            <person name="Liang C."/>
            <person name="Lipzen A."/>
            <person name="Lutzoni F."/>
            <person name="Magnuson J."/>
            <person name="Mondo S."/>
            <person name="Nolan M."/>
            <person name="Ohm R."/>
            <person name="Pangilinan J."/>
            <person name="Park H.-J."/>
            <person name="Ramirez L."/>
            <person name="Alfaro M."/>
            <person name="Sun H."/>
            <person name="Tritt A."/>
            <person name="Yoshinaga Y."/>
            <person name="Zwiers L.-H."/>
            <person name="Turgeon B."/>
            <person name="Goodwin S."/>
            <person name="Spatafora J."/>
            <person name="Crous P."/>
            <person name="Grigoriev I."/>
        </authorList>
    </citation>
    <scope>NUCLEOTIDE SEQUENCE</scope>
    <source>
        <strain evidence="2">CBS 107.79</strain>
    </source>
</reference>
<organism evidence="2 3">
    <name type="scientific">Bimuria novae-zelandiae CBS 107.79</name>
    <dbReference type="NCBI Taxonomy" id="1447943"/>
    <lineage>
        <taxon>Eukaryota</taxon>
        <taxon>Fungi</taxon>
        <taxon>Dikarya</taxon>
        <taxon>Ascomycota</taxon>
        <taxon>Pezizomycotina</taxon>
        <taxon>Dothideomycetes</taxon>
        <taxon>Pleosporomycetidae</taxon>
        <taxon>Pleosporales</taxon>
        <taxon>Massarineae</taxon>
        <taxon>Didymosphaeriaceae</taxon>
        <taxon>Bimuria</taxon>
    </lineage>
</organism>
<sequence length="197" mass="23271">MDNTRLDSSGEGRNSTDRTTLTDDFEQRIALVVESVLSVTANISTIYPQHNQSFIDLVRESAEVWLEVCSQRYRTIAVLPTETKDVMRELRDLIRHRYALDIEIWKERGAKTYMRYITKTKMTMADAALRRIQELVKNMDRRDNFATEMEYEKFKEIKGRIFEEGKRDWERNPPWMIDGASHPTQGSQRIKLKQHLI</sequence>
<dbReference type="OrthoDB" id="4127862at2759"/>
<dbReference type="EMBL" id="ML976666">
    <property type="protein sequence ID" value="KAF1976597.1"/>
    <property type="molecule type" value="Genomic_DNA"/>
</dbReference>
<name>A0A6A5VTM7_9PLEO</name>
<evidence type="ECO:0000313" key="2">
    <source>
        <dbReference type="EMBL" id="KAF1976597.1"/>
    </source>
</evidence>
<accession>A0A6A5VTM7</accession>
<evidence type="ECO:0000313" key="3">
    <source>
        <dbReference type="Proteomes" id="UP000800036"/>
    </source>
</evidence>
<keyword evidence="3" id="KW-1185">Reference proteome</keyword>